<dbReference type="Pfam" id="PF21054">
    <property type="entry name" value="RUBC_PIKBD"/>
    <property type="match status" value="1"/>
</dbReference>
<evidence type="ECO:0000259" key="6">
    <source>
        <dbReference type="PROSITE" id="PS50826"/>
    </source>
</evidence>
<reference evidence="8" key="1">
    <citation type="submission" date="2025-08" db="UniProtKB">
        <authorList>
            <consortium name="RefSeq"/>
        </authorList>
    </citation>
    <scope>IDENTIFICATION</scope>
    <source>
        <tissue evidence="8">Meat</tissue>
    </source>
</reference>
<comment type="subcellular location">
    <subcellularLocation>
        <location evidence="1">Late endosome</location>
    </subcellularLocation>
</comment>
<keyword evidence="3" id="KW-0967">Endosome</keyword>
<dbReference type="SMART" id="SM00593">
    <property type="entry name" value="RUN"/>
    <property type="match status" value="1"/>
</dbReference>
<name>A0A341C6U3_NEOAA</name>
<feature type="compositionally biased region" description="Polar residues" evidence="5">
    <location>
        <begin position="308"/>
        <end position="317"/>
    </location>
</feature>
<dbReference type="Pfam" id="PF02759">
    <property type="entry name" value="RUN"/>
    <property type="match status" value="1"/>
</dbReference>
<dbReference type="GO" id="GO:0005769">
    <property type="term" value="C:early endosome"/>
    <property type="evidence" value="ECO:0007669"/>
    <property type="project" value="TreeGrafter"/>
</dbReference>
<dbReference type="InterPro" id="IPR004012">
    <property type="entry name" value="Run_dom"/>
</dbReference>
<dbReference type="CDD" id="cd17686">
    <property type="entry name" value="RUN_RUBCN"/>
    <property type="match status" value="1"/>
</dbReference>
<evidence type="ECO:0000313" key="7">
    <source>
        <dbReference type="Proteomes" id="UP000252040"/>
    </source>
</evidence>
<sequence length="971" mass="108424">MRAEGAGMELGGCEEGLPEESRREHWQLLGNLKTTVEGLVSANSPNVWSKYGGLERLCRDMQSILYHGLIHDQVYCHQTDYWQFVKDIRWLSPHSALHVEKFINLQENGQSSTDGMSERAVAELWLQHSLQCHCLSAQLRPLLGDRQYIRKFYTDTAFLLSDSHVTAMLQCLEAVEQNNPRLLAQIDASMFARKHESPLLVTKSQSLTALPGSTYTPSTSYAQHSYFGSFSSLHQSIPHHGSERRSTSFSLCGPCQKPQESRGHVSPAEDQTVQAPLLPISALAGDSPSTPNEMSSSTLTSPLEAPWVSSQNDSPSDASEGPEYLAIGNQDPRGRTASCQSHSSNAESNSSNLFSSSSSQKPDSAASSLGDQEGGGKSQLSNVLRRSSFSEGQTLTVTGGTKRSHTRSHSDTNIASKGAPESCSDKSKLRGPLSYSGQSSEVSTPSSLYMEYEGSQYLCSGEGMFRRPSEGQSLISYLSEQDFGSCADLEKENAHFSISESLIAAIELMKCNMMSQCLEEEEGEEDSDREIQELKQKIRLRRQQIRTKNLLPVYQETEYGSFRVTSSSSQFSSRDSAQFSDSGSADEVDEFEIQDADIRRSTLSNDKSCVSSQSFSHCFLHSTSAEAVAMGLLKQFEGMQLPAASELEWLVPEHDAPQKLLPIPDSLPISPDDGQHADIYKLRIRVRGNLEWAPPRPQIIFNVHPAPTRKIAVAKQNYRCAGCGIRSDPDYIKRLRYCEYLGKYFCQCCHENAQMVIPSRVLRKWDFSKYYVSNFSKDLLIKIWNDPLFNVQDINSALYRKVKLLNQVRLLRVQLCHMKNMFKTCRLAKELLDSFDTVPGHLTEDLHLYSLNDLTAARKGELGPRLTDLTRAGAAHVERCMLCQAKGFICEFCQNADDIIFPFELHKCRTCEECKACYHKACFKSGSCPRCERLQARRELLAKQSLESYMSDSEEEPTEALALEAAILETT</sequence>
<dbReference type="CTD" id="9711"/>
<protein>
    <submittedName>
        <fullName evidence="8">Run domain Beclin-1-interacting and cysteine-rich domain-containing protein isoform X2</fullName>
    </submittedName>
</protein>
<dbReference type="PANTHER" id="PTHR45971:SF3">
    <property type="entry name" value="RUN DOMAIN BECLIN-1-INTERACTING AND CYSTEINE-RICH DOMAIN-CONTAINING PROTEIN"/>
    <property type="match status" value="1"/>
</dbReference>
<dbReference type="GO" id="GO:0005770">
    <property type="term" value="C:late endosome"/>
    <property type="evidence" value="ECO:0007669"/>
    <property type="project" value="UniProtKB-SubCell"/>
</dbReference>
<dbReference type="Pfam" id="PF13901">
    <property type="entry name" value="RH_dom"/>
    <property type="match status" value="1"/>
</dbReference>
<dbReference type="GeneID" id="112406080"/>
<dbReference type="InterPro" id="IPR048569">
    <property type="entry name" value="RUBC_PIKBD"/>
</dbReference>
<feature type="compositionally biased region" description="Polar residues" evidence="5">
    <location>
        <begin position="287"/>
        <end position="301"/>
    </location>
</feature>
<dbReference type="GO" id="GO:1901097">
    <property type="term" value="P:negative regulation of autophagosome maturation"/>
    <property type="evidence" value="ECO:0007669"/>
    <property type="project" value="TreeGrafter"/>
</dbReference>
<dbReference type="PANTHER" id="PTHR45971">
    <property type="entry name" value="PHOX (PX) DOMAIN-CONTAINING PROTEIN"/>
    <property type="match status" value="1"/>
</dbReference>
<dbReference type="GO" id="GO:0006914">
    <property type="term" value="P:autophagy"/>
    <property type="evidence" value="ECO:0007669"/>
    <property type="project" value="UniProtKB-KW"/>
</dbReference>
<feature type="compositionally biased region" description="Polar residues" evidence="5">
    <location>
        <begin position="435"/>
        <end position="447"/>
    </location>
</feature>
<evidence type="ECO:0000313" key="8">
    <source>
        <dbReference type="RefSeq" id="XP_024610515.1"/>
    </source>
</evidence>
<dbReference type="InterPro" id="IPR052428">
    <property type="entry name" value="Autophagy_HostDef_Reg"/>
</dbReference>
<organism evidence="7 8">
    <name type="scientific">Neophocaena asiaeorientalis asiaeorientalis</name>
    <name type="common">Yangtze finless porpoise</name>
    <name type="synonym">Neophocaena phocaenoides subsp. asiaeorientalis</name>
    <dbReference type="NCBI Taxonomy" id="1706337"/>
    <lineage>
        <taxon>Eukaryota</taxon>
        <taxon>Metazoa</taxon>
        <taxon>Chordata</taxon>
        <taxon>Craniata</taxon>
        <taxon>Vertebrata</taxon>
        <taxon>Euteleostomi</taxon>
        <taxon>Mammalia</taxon>
        <taxon>Eutheria</taxon>
        <taxon>Laurasiatheria</taxon>
        <taxon>Artiodactyla</taxon>
        <taxon>Whippomorpha</taxon>
        <taxon>Cetacea</taxon>
        <taxon>Odontoceti</taxon>
        <taxon>Phocoenidae</taxon>
        <taxon>Neophocaena</taxon>
    </lineage>
</organism>
<dbReference type="AlphaFoldDB" id="A0A341C6U3"/>
<evidence type="ECO:0000256" key="5">
    <source>
        <dbReference type="SAM" id="MobiDB-lite"/>
    </source>
</evidence>
<dbReference type="InterPro" id="IPR025258">
    <property type="entry name" value="RH_dom"/>
</dbReference>
<keyword evidence="2" id="KW-0597">Phosphoprotein</keyword>
<dbReference type="SUPFAM" id="SSF140741">
    <property type="entry name" value="RUN domain-like"/>
    <property type="match status" value="1"/>
</dbReference>
<keyword evidence="4" id="KW-0072">Autophagy</keyword>
<evidence type="ECO:0000256" key="4">
    <source>
        <dbReference type="ARBA" id="ARBA00023006"/>
    </source>
</evidence>
<dbReference type="GO" id="GO:1901981">
    <property type="term" value="F:phosphatidylinositol phosphate binding"/>
    <property type="evidence" value="ECO:0007669"/>
    <property type="project" value="TreeGrafter"/>
</dbReference>
<evidence type="ECO:0000256" key="3">
    <source>
        <dbReference type="ARBA" id="ARBA00022753"/>
    </source>
</evidence>
<proteinExistence type="predicted"/>
<feature type="domain" description="RUN" evidence="6">
    <location>
        <begin position="48"/>
        <end position="189"/>
    </location>
</feature>
<feature type="compositionally biased region" description="Polar residues" evidence="5">
    <location>
        <begin position="378"/>
        <end position="401"/>
    </location>
</feature>
<evidence type="ECO:0000256" key="1">
    <source>
        <dbReference type="ARBA" id="ARBA00004603"/>
    </source>
</evidence>
<dbReference type="InterPro" id="IPR037213">
    <property type="entry name" value="Run_dom_sf"/>
</dbReference>
<dbReference type="SMART" id="SM01175">
    <property type="entry name" value="DUF4206"/>
    <property type="match status" value="1"/>
</dbReference>
<dbReference type="RefSeq" id="XP_024610515.1">
    <property type="nucleotide sequence ID" value="XM_024754747.1"/>
</dbReference>
<dbReference type="GO" id="GO:0045806">
    <property type="term" value="P:negative regulation of endocytosis"/>
    <property type="evidence" value="ECO:0007669"/>
    <property type="project" value="TreeGrafter"/>
</dbReference>
<feature type="region of interest" description="Disordered" evidence="5">
    <location>
        <begin position="237"/>
        <end position="447"/>
    </location>
</feature>
<dbReference type="Gene3D" id="1.20.58.900">
    <property type="match status" value="1"/>
</dbReference>
<feature type="compositionally biased region" description="Low complexity" evidence="5">
    <location>
        <begin position="338"/>
        <end position="368"/>
    </location>
</feature>
<dbReference type="Proteomes" id="UP000252040">
    <property type="component" value="Unplaced"/>
</dbReference>
<gene>
    <name evidence="8" type="primary">RUBCN</name>
</gene>
<evidence type="ECO:0000256" key="2">
    <source>
        <dbReference type="ARBA" id="ARBA00022553"/>
    </source>
</evidence>
<keyword evidence="7" id="KW-1185">Reference proteome</keyword>
<dbReference type="PROSITE" id="PS50826">
    <property type="entry name" value="RUN"/>
    <property type="match status" value="1"/>
</dbReference>
<accession>A0A341C6U3</accession>